<feature type="transmembrane region" description="Helical" evidence="7">
    <location>
        <begin position="135"/>
        <end position="156"/>
    </location>
</feature>
<protein>
    <submittedName>
        <fullName evidence="9">Multiple sugar transport system permease protein</fullName>
    </submittedName>
</protein>
<dbReference type="InterPro" id="IPR035906">
    <property type="entry name" value="MetI-like_sf"/>
</dbReference>
<feature type="transmembrane region" description="Helical" evidence="7">
    <location>
        <begin position="186"/>
        <end position="208"/>
    </location>
</feature>
<dbReference type="GO" id="GO:0005886">
    <property type="term" value="C:plasma membrane"/>
    <property type="evidence" value="ECO:0007669"/>
    <property type="project" value="UniProtKB-SubCell"/>
</dbReference>
<keyword evidence="4 7" id="KW-0812">Transmembrane</keyword>
<evidence type="ECO:0000256" key="6">
    <source>
        <dbReference type="ARBA" id="ARBA00023136"/>
    </source>
</evidence>
<evidence type="ECO:0000313" key="9">
    <source>
        <dbReference type="EMBL" id="SCY44074.1"/>
    </source>
</evidence>
<dbReference type="InterPro" id="IPR000515">
    <property type="entry name" value="MetI-like"/>
</dbReference>
<dbReference type="PANTHER" id="PTHR30193:SF37">
    <property type="entry name" value="INNER MEMBRANE ABC TRANSPORTER PERMEASE PROTEIN YCJO"/>
    <property type="match status" value="1"/>
</dbReference>
<keyword evidence="10" id="KW-1185">Reference proteome</keyword>
<evidence type="ECO:0000256" key="4">
    <source>
        <dbReference type="ARBA" id="ARBA00022692"/>
    </source>
</evidence>
<dbReference type="EMBL" id="FMUS01000008">
    <property type="protein sequence ID" value="SCY44074.1"/>
    <property type="molecule type" value="Genomic_DNA"/>
</dbReference>
<feature type="transmembrane region" description="Helical" evidence="7">
    <location>
        <begin position="104"/>
        <end position="123"/>
    </location>
</feature>
<keyword evidence="2 7" id="KW-0813">Transport</keyword>
<feature type="transmembrane region" description="Helical" evidence="7">
    <location>
        <begin position="242"/>
        <end position="265"/>
    </location>
</feature>
<dbReference type="STRING" id="1120976.SAMN03080606_01536"/>
<dbReference type="GO" id="GO:0055085">
    <property type="term" value="P:transmembrane transport"/>
    <property type="evidence" value="ECO:0007669"/>
    <property type="project" value="InterPro"/>
</dbReference>
<feature type="domain" description="ABC transmembrane type-1" evidence="8">
    <location>
        <begin position="98"/>
        <end position="312"/>
    </location>
</feature>
<dbReference type="Proteomes" id="UP000198636">
    <property type="component" value="Unassembled WGS sequence"/>
</dbReference>
<sequence>MEAGKKLNSNEKINKLKILDYIGNFKRNNFSKNRLKNYFWAYLLIFPTVAGLGVFYIGAFFQNLYYSFTNLGAFGRYNFIGLDNYSRLISDPEVYQTLINTFKYTMLVVPLTVGISILVATLLNSKIKGIGIYRTLYFLPAVTMPAAVAMVWRWLFNGRIGLINYLLSLIGITGPAWIADPRFAMFALVIVSVWMGIGFNMIILLAGLQGISKNYYEAASIDGAGPVKQFFSITLPVLSPTIFFVVVMSLINAFQTFELIFLMIGKESMAIDKTKTIVYLFYRHAFEWHDKGYAAAIAVLIFAIILIFTVVQMALQKKWVHYE</sequence>
<dbReference type="AlphaFoldDB" id="A0A1G5FY00"/>
<keyword evidence="9" id="KW-0762">Sugar transport</keyword>
<dbReference type="PANTHER" id="PTHR30193">
    <property type="entry name" value="ABC TRANSPORTER PERMEASE PROTEIN"/>
    <property type="match status" value="1"/>
</dbReference>
<dbReference type="RefSeq" id="WP_091541876.1">
    <property type="nucleotide sequence ID" value="NZ_FMUS01000008.1"/>
</dbReference>
<dbReference type="PROSITE" id="PS50928">
    <property type="entry name" value="ABC_TM1"/>
    <property type="match status" value="1"/>
</dbReference>
<dbReference type="CDD" id="cd06261">
    <property type="entry name" value="TM_PBP2"/>
    <property type="match status" value="1"/>
</dbReference>
<dbReference type="Gene3D" id="1.10.3720.10">
    <property type="entry name" value="MetI-like"/>
    <property type="match status" value="1"/>
</dbReference>
<dbReference type="SUPFAM" id="SSF161098">
    <property type="entry name" value="MetI-like"/>
    <property type="match status" value="1"/>
</dbReference>
<dbReference type="InterPro" id="IPR051393">
    <property type="entry name" value="ABC_transporter_permease"/>
</dbReference>
<keyword evidence="5 7" id="KW-1133">Transmembrane helix</keyword>
<keyword evidence="6 7" id="KW-0472">Membrane</keyword>
<evidence type="ECO:0000313" key="10">
    <source>
        <dbReference type="Proteomes" id="UP000198636"/>
    </source>
</evidence>
<evidence type="ECO:0000259" key="8">
    <source>
        <dbReference type="PROSITE" id="PS50928"/>
    </source>
</evidence>
<evidence type="ECO:0000256" key="3">
    <source>
        <dbReference type="ARBA" id="ARBA00022475"/>
    </source>
</evidence>
<feature type="transmembrane region" description="Helical" evidence="7">
    <location>
        <begin position="39"/>
        <end position="61"/>
    </location>
</feature>
<evidence type="ECO:0000256" key="2">
    <source>
        <dbReference type="ARBA" id="ARBA00022448"/>
    </source>
</evidence>
<name>A0A1G5FY00_9FIRM</name>
<dbReference type="Pfam" id="PF00528">
    <property type="entry name" value="BPD_transp_1"/>
    <property type="match status" value="1"/>
</dbReference>
<dbReference type="OrthoDB" id="9809173at2"/>
<feature type="transmembrane region" description="Helical" evidence="7">
    <location>
        <begin position="293"/>
        <end position="315"/>
    </location>
</feature>
<evidence type="ECO:0000256" key="7">
    <source>
        <dbReference type="RuleBase" id="RU363032"/>
    </source>
</evidence>
<evidence type="ECO:0000256" key="5">
    <source>
        <dbReference type="ARBA" id="ARBA00022989"/>
    </source>
</evidence>
<proteinExistence type="inferred from homology"/>
<gene>
    <name evidence="9" type="ORF">SAMN03080606_01536</name>
</gene>
<reference evidence="9 10" key="1">
    <citation type="submission" date="2016-10" db="EMBL/GenBank/DDBJ databases">
        <authorList>
            <person name="de Groot N.N."/>
        </authorList>
    </citation>
    <scope>NUCLEOTIDE SEQUENCE [LARGE SCALE GENOMIC DNA]</scope>
    <source>
        <strain evidence="9 10">DSM 18978</strain>
    </source>
</reference>
<feature type="transmembrane region" description="Helical" evidence="7">
    <location>
        <begin position="162"/>
        <end position="179"/>
    </location>
</feature>
<organism evidence="9 10">
    <name type="scientific">Alkaliphilus peptidifermentans DSM 18978</name>
    <dbReference type="NCBI Taxonomy" id="1120976"/>
    <lineage>
        <taxon>Bacteria</taxon>
        <taxon>Bacillati</taxon>
        <taxon>Bacillota</taxon>
        <taxon>Clostridia</taxon>
        <taxon>Peptostreptococcales</taxon>
        <taxon>Natronincolaceae</taxon>
        <taxon>Alkaliphilus</taxon>
    </lineage>
</organism>
<keyword evidence="3" id="KW-1003">Cell membrane</keyword>
<comment type="subcellular location">
    <subcellularLocation>
        <location evidence="1 7">Cell membrane</location>
        <topology evidence="1 7">Multi-pass membrane protein</topology>
    </subcellularLocation>
</comment>
<accession>A0A1G5FY00</accession>
<comment type="similarity">
    <text evidence="7">Belongs to the binding-protein-dependent transport system permease family.</text>
</comment>
<evidence type="ECO:0000256" key="1">
    <source>
        <dbReference type="ARBA" id="ARBA00004651"/>
    </source>
</evidence>